<comment type="caution">
    <text evidence="11">The sequence shown here is derived from an EMBL/GenBank/DDBJ whole genome shotgun (WGS) entry which is preliminary data.</text>
</comment>
<dbReference type="HAMAP" id="MF_03100">
    <property type="entry name" value="Endonuc_su_Slx1"/>
    <property type="match status" value="1"/>
</dbReference>
<dbReference type="Proteomes" id="UP000466442">
    <property type="component" value="Linkage Group LG1"/>
</dbReference>
<evidence type="ECO:0000256" key="6">
    <source>
        <dbReference type="ARBA" id="ARBA00022833"/>
    </source>
</evidence>
<protein>
    <recommendedName>
        <fullName evidence="10">Structure-specific endonuclease subunit SLX1 homolog</fullName>
        <ecNumber evidence="10">3.1.-.-</ecNumber>
    </recommendedName>
</protein>
<dbReference type="PANTHER" id="PTHR20208:SF10">
    <property type="entry name" value="STRUCTURE-SPECIFIC ENDONUCLEASE SUBUNIT SLX1"/>
    <property type="match status" value="1"/>
</dbReference>
<keyword evidence="3 10" id="KW-0227">DNA damage</keyword>
<dbReference type="InterPro" id="IPR000305">
    <property type="entry name" value="GIY-YIG_endonuc"/>
</dbReference>
<dbReference type="InterPro" id="IPR050381">
    <property type="entry name" value="SLX1_endonuclease"/>
</dbReference>
<dbReference type="Gene3D" id="3.30.40.10">
    <property type="entry name" value="Zinc/RING finger domain, C3HC4 (zinc finger)"/>
    <property type="match status" value="1"/>
</dbReference>
<accession>A0A6A4KNX6</accession>
<dbReference type="OrthoDB" id="24645at2759"/>
<keyword evidence="5 10" id="KW-0378">Hydrolase</keyword>
<organism evidence="11 12">
    <name type="scientific">Apolygus lucorum</name>
    <name type="common">Small green plant bug</name>
    <name type="synonym">Lygocoris lucorum</name>
    <dbReference type="NCBI Taxonomy" id="248454"/>
    <lineage>
        <taxon>Eukaryota</taxon>
        <taxon>Metazoa</taxon>
        <taxon>Ecdysozoa</taxon>
        <taxon>Arthropoda</taxon>
        <taxon>Hexapoda</taxon>
        <taxon>Insecta</taxon>
        <taxon>Pterygota</taxon>
        <taxon>Neoptera</taxon>
        <taxon>Paraneoptera</taxon>
        <taxon>Hemiptera</taxon>
        <taxon>Heteroptera</taxon>
        <taxon>Panheteroptera</taxon>
        <taxon>Cimicomorpha</taxon>
        <taxon>Miridae</taxon>
        <taxon>Mirini</taxon>
        <taxon>Apolygus</taxon>
    </lineage>
</organism>
<evidence type="ECO:0000256" key="10">
    <source>
        <dbReference type="HAMAP-Rule" id="MF_03100"/>
    </source>
</evidence>
<comment type="subcellular location">
    <subcellularLocation>
        <location evidence="10">Nucleus</location>
    </subcellularLocation>
</comment>
<comment type="similarity">
    <text evidence="10">Belongs to the SLX1 family.</text>
</comment>
<comment type="caution">
    <text evidence="10">Lacks conserved residue(s) required for the propagation of feature annotation.</text>
</comment>
<keyword evidence="1 10" id="KW-0540">Nuclease</keyword>
<dbReference type="InterPro" id="IPR013083">
    <property type="entry name" value="Znf_RING/FYVE/PHD"/>
</dbReference>
<comment type="subunit">
    <text evidence="10">Forms a heterodimer with a member of the SLX4 family.</text>
</comment>
<dbReference type="Pfam" id="PF21202">
    <property type="entry name" value="SLX1_C"/>
    <property type="match status" value="1"/>
</dbReference>
<name>A0A6A4KNX6_APOLU</name>
<gene>
    <name evidence="11" type="ORF">GE061_000262</name>
</gene>
<dbReference type="Pfam" id="PF01541">
    <property type="entry name" value="GIY-YIG"/>
    <property type="match status" value="1"/>
</dbReference>
<keyword evidence="4" id="KW-0863">Zinc-finger</keyword>
<dbReference type="PANTHER" id="PTHR20208">
    <property type="entry name" value="STRUCTURE-SPECIFIC ENDONUCLEASE SUBUNIT SLX1"/>
    <property type="match status" value="1"/>
</dbReference>
<evidence type="ECO:0000313" key="11">
    <source>
        <dbReference type="EMBL" id="KAF6215926.1"/>
    </source>
</evidence>
<dbReference type="GO" id="GO:0017108">
    <property type="term" value="F:5'-flap endonuclease activity"/>
    <property type="evidence" value="ECO:0007669"/>
    <property type="project" value="InterPro"/>
</dbReference>
<evidence type="ECO:0000256" key="7">
    <source>
        <dbReference type="ARBA" id="ARBA00023172"/>
    </source>
</evidence>
<evidence type="ECO:0000256" key="4">
    <source>
        <dbReference type="ARBA" id="ARBA00022771"/>
    </source>
</evidence>
<dbReference type="EC" id="3.1.-.-" evidence="10"/>
<comment type="cofactor">
    <cofactor evidence="10">
        <name>a divalent metal cation</name>
        <dbReference type="ChEBI" id="CHEBI:60240"/>
    </cofactor>
</comment>
<dbReference type="GO" id="GO:0033557">
    <property type="term" value="C:Slx1-Slx4 complex"/>
    <property type="evidence" value="ECO:0007669"/>
    <property type="project" value="UniProtKB-UniRule"/>
</dbReference>
<keyword evidence="8 10" id="KW-0234">DNA repair</keyword>
<comment type="function">
    <text evidence="10">Catalytic subunit of a heterodimeric structure-specific endonuclease that resolves DNA secondary structures generated during DNA repair and recombination. Has endonuclease activity towards branched DNA substrates, introducing single-strand cuts in duplex DNA close to junctions with ss-DNA.</text>
</comment>
<keyword evidence="9 10" id="KW-0539">Nucleus</keyword>
<keyword evidence="7 10" id="KW-0233">DNA recombination</keyword>
<dbReference type="EMBL" id="WIXP02000001">
    <property type="protein sequence ID" value="KAF6215926.1"/>
    <property type="molecule type" value="Genomic_DNA"/>
</dbReference>
<keyword evidence="2 10" id="KW-0255">Endonuclease</keyword>
<dbReference type="InterPro" id="IPR035901">
    <property type="entry name" value="GIY-YIG_endonuc_sf"/>
</dbReference>
<proteinExistence type="inferred from homology"/>
<keyword evidence="12" id="KW-1185">Reference proteome</keyword>
<evidence type="ECO:0000256" key="3">
    <source>
        <dbReference type="ARBA" id="ARBA00022763"/>
    </source>
</evidence>
<evidence type="ECO:0000256" key="1">
    <source>
        <dbReference type="ARBA" id="ARBA00022722"/>
    </source>
</evidence>
<dbReference type="GO" id="GO:0008821">
    <property type="term" value="F:crossover junction DNA endonuclease activity"/>
    <property type="evidence" value="ECO:0007669"/>
    <property type="project" value="TreeGrafter"/>
</dbReference>
<reference evidence="11" key="1">
    <citation type="journal article" date="2021" name="Mol. Ecol. Resour.">
        <title>Apolygus lucorum genome provides insights into omnivorousness and mesophyll feeding.</title>
        <authorList>
            <person name="Liu Y."/>
            <person name="Liu H."/>
            <person name="Wang H."/>
            <person name="Huang T."/>
            <person name="Liu B."/>
            <person name="Yang B."/>
            <person name="Yin L."/>
            <person name="Li B."/>
            <person name="Zhang Y."/>
            <person name="Zhang S."/>
            <person name="Jiang F."/>
            <person name="Zhang X."/>
            <person name="Ren Y."/>
            <person name="Wang B."/>
            <person name="Wang S."/>
            <person name="Lu Y."/>
            <person name="Wu K."/>
            <person name="Fan W."/>
            <person name="Wang G."/>
        </authorList>
    </citation>
    <scope>NUCLEOTIDE SEQUENCE</scope>
    <source>
        <strain evidence="11">12Hb</strain>
    </source>
</reference>
<dbReference type="GO" id="GO:0008270">
    <property type="term" value="F:zinc ion binding"/>
    <property type="evidence" value="ECO:0007669"/>
    <property type="project" value="UniProtKB-KW"/>
</dbReference>
<evidence type="ECO:0000256" key="8">
    <source>
        <dbReference type="ARBA" id="ARBA00023204"/>
    </source>
</evidence>
<evidence type="ECO:0000256" key="9">
    <source>
        <dbReference type="ARBA" id="ARBA00023242"/>
    </source>
</evidence>
<dbReference type="Gene3D" id="3.40.1440.10">
    <property type="entry name" value="GIY-YIG endonuclease"/>
    <property type="match status" value="1"/>
</dbReference>
<dbReference type="InterPro" id="IPR048749">
    <property type="entry name" value="SLX1_C"/>
</dbReference>
<keyword evidence="4" id="KW-0479">Metal-binding</keyword>
<sequence length="231" mass="25791">MLIKTVQRVARDAVAGFTVNPSRRISQHNKGSKYGGAKRTNNKGPWEMAMIVCGFPNEISALRFEWAWQNPLQSRRLSALPKRKPRESLLAYHLRLLDKMLSSPPWIRLPLSIHCLNVDIIGNLEELLLCKPNHMKVLQGPPSMASEISQSEDLLDCGLCDDELLGVKLVKCYNNECTFTGHVTCLATRILSGSDQILPISGPCPSCRVTLLWGRLMKPFQSSNTLSVPVK</sequence>
<dbReference type="InterPro" id="IPR027520">
    <property type="entry name" value="Slx1"/>
</dbReference>
<dbReference type="GO" id="GO:0000724">
    <property type="term" value="P:double-strand break repair via homologous recombination"/>
    <property type="evidence" value="ECO:0007669"/>
    <property type="project" value="TreeGrafter"/>
</dbReference>
<dbReference type="PROSITE" id="PS50164">
    <property type="entry name" value="GIY_YIG"/>
    <property type="match status" value="1"/>
</dbReference>
<dbReference type="AlphaFoldDB" id="A0A6A4KNX6"/>
<evidence type="ECO:0000256" key="5">
    <source>
        <dbReference type="ARBA" id="ARBA00022801"/>
    </source>
</evidence>
<keyword evidence="6" id="KW-0862">Zinc</keyword>
<evidence type="ECO:0000256" key="2">
    <source>
        <dbReference type="ARBA" id="ARBA00022759"/>
    </source>
</evidence>
<evidence type="ECO:0000313" key="12">
    <source>
        <dbReference type="Proteomes" id="UP000466442"/>
    </source>
</evidence>